<dbReference type="GO" id="GO:0010972">
    <property type="term" value="P:negative regulation of G2/M transition of mitotic cell cycle"/>
    <property type="evidence" value="ECO:0007669"/>
    <property type="project" value="InterPro"/>
</dbReference>
<organism evidence="1 2">
    <name type="scientific">Intoshia linei</name>
    <dbReference type="NCBI Taxonomy" id="1819745"/>
    <lineage>
        <taxon>Eukaryota</taxon>
        <taxon>Metazoa</taxon>
        <taxon>Spiralia</taxon>
        <taxon>Lophotrochozoa</taxon>
        <taxon>Mesozoa</taxon>
        <taxon>Orthonectida</taxon>
        <taxon>Rhopaluridae</taxon>
        <taxon>Intoshia</taxon>
    </lineage>
</organism>
<dbReference type="PANTHER" id="PTHR34831:SF1">
    <property type="entry name" value="MIGRATION AND INVASION-INHIBITORY PROTEIN"/>
    <property type="match status" value="1"/>
</dbReference>
<name>A0A177ASJ5_9BILA</name>
<sequence>MNKRINTLREKSRILFQKYQMNKQNNAQLYKSYNIDHDLKKNEDVLEINENKLESNLLGYDWISNNLENKMQINVESVDNDRLEKLQKFRETHVLECFEETKKQEPEKIKQNHECIHTYSINERLIPYAINTDEKGKSVCPICDSTDSPDIVRVSVPKNVIKPSPVKLKSVNDSEPSYNLNQHCDPKVHIGRKPKSFEKYNIDLKSNVKN</sequence>
<evidence type="ECO:0000313" key="2">
    <source>
        <dbReference type="Proteomes" id="UP000078046"/>
    </source>
</evidence>
<protein>
    <submittedName>
        <fullName evidence="1">Uncharacterized protein</fullName>
    </submittedName>
</protein>
<evidence type="ECO:0000313" key="1">
    <source>
        <dbReference type="EMBL" id="OAF64968.1"/>
    </source>
</evidence>
<dbReference type="InterPro" id="IPR031466">
    <property type="entry name" value="MIIP"/>
</dbReference>
<dbReference type="Proteomes" id="UP000078046">
    <property type="component" value="Unassembled WGS sequence"/>
</dbReference>
<dbReference type="PANTHER" id="PTHR34831">
    <property type="entry name" value="MIGRATION AND INVASION-INHIBITORY PROTEIN"/>
    <property type="match status" value="1"/>
</dbReference>
<accession>A0A177ASJ5</accession>
<keyword evidence="2" id="KW-1185">Reference proteome</keyword>
<dbReference type="AlphaFoldDB" id="A0A177ASJ5"/>
<reference evidence="1 2" key="1">
    <citation type="submission" date="2016-04" db="EMBL/GenBank/DDBJ databases">
        <title>The genome of Intoshia linei affirms orthonectids as highly simplified spiralians.</title>
        <authorList>
            <person name="Mikhailov K.V."/>
            <person name="Slusarev G.S."/>
            <person name="Nikitin M.A."/>
            <person name="Logacheva M.D."/>
            <person name="Penin A."/>
            <person name="Aleoshin V."/>
            <person name="Panchin Y.V."/>
        </authorList>
    </citation>
    <scope>NUCLEOTIDE SEQUENCE [LARGE SCALE GENOMIC DNA]</scope>
    <source>
        <strain evidence="1">Intl2013</strain>
        <tissue evidence="1">Whole animal</tissue>
    </source>
</reference>
<comment type="caution">
    <text evidence="1">The sequence shown here is derived from an EMBL/GenBank/DDBJ whole genome shotgun (WGS) entry which is preliminary data.</text>
</comment>
<dbReference type="GO" id="GO:0030336">
    <property type="term" value="P:negative regulation of cell migration"/>
    <property type="evidence" value="ECO:0007669"/>
    <property type="project" value="InterPro"/>
</dbReference>
<proteinExistence type="predicted"/>
<dbReference type="Pfam" id="PF15734">
    <property type="entry name" value="MIIP"/>
    <property type="match status" value="1"/>
</dbReference>
<dbReference type="OrthoDB" id="10002384at2759"/>
<dbReference type="EMBL" id="LWCA01001516">
    <property type="protein sequence ID" value="OAF64968.1"/>
    <property type="molecule type" value="Genomic_DNA"/>
</dbReference>
<gene>
    <name evidence="1" type="ORF">A3Q56_07322</name>
</gene>